<dbReference type="STRING" id="420998.JDO7802_02448"/>
<dbReference type="EMBL" id="CXSU01000012">
    <property type="protein sequence ID" value="CTQ50424.1"/>
    <property type="molecule type" value="Genomic_DNA"/>
</dbReference>
<dbReference type="SUPFAM" id="SSF51294">
    <property type="entry name" value="Hedgehog/intein (Hint) domain"/>
    <property type="match status" value="1"/>
</dbReference>
<dbReference type="InterPro" id="IPR028992">
    <property type="entry name" value="Hedgehog/Intein_dom"/>
</dbReference>
<dbReference type="RefSeq" id="WP_055085925.1">
    <property type="nucleotide sequence ID" value="NZ_CXSU01000012.1"/>
</dbReference>
<keyword evidence="3" id="KW-1185">Reference proteome</keyword>
<name>A0A0M6YKJ9_9RHOB</name>
<protein>
    <recommendedName>
        <fullName evidence="1">Hedgehog/Intein (Hint) domain-containing protein</fullName>
    </recommendedName>
</protein>
<evidence type="ECO:0000313" key="2">
    <source>
        <dbReference type="EMBL" id="CTQ50424.1"/>
    </source>
</evidence>
<dbReference type="Proteomes" id="UP000049222">
    <property type="component" value="Unassembled WGS sequence"/>
</dbReference>
<sequence length="188" mass="20491">MSDQRIFTHDAFPVIAPIALRFTPGTCLATPDGPRAVETLIVGDPVDTRDGPKRIARLDVVRRPRSEWTYDRDAWPIRVPVGSLGNARPMRLSPDQRILLSGDTVARVCAVREISVALRDLIGLRGLIGERPLADLRYHGLSFGIPAVIEAEGVPCEIEAGDAAIVAQEMARAAFQEMHAAGEPPLKR</sequence>
<evidence type="ECO:0000259" key="1">
    <source>
        <dbReference type="Pfam" id="PF13403"/>
    </source>
</evidence>
<gene>
    <name evidence="2" type="ORF">JDO7802_02448</name>
</gene>
<accession>A0A0M6YKJ9</accession>
<evidence type="ECO:0000313" key="3">
    <source>
        <dbReference type="Proteomes" id="UP000049222"/>
    </source>
</evidence>
<dbReference type="InterPro" id="IPR036844">
    <property type="entry name" value="Hint_dom_sf"/>
</dbReference>
<proteinExistence type="predicted"/>
<reference evidence="2 3" key="1">
    <citation type="submission" date="2015-07" db="EMBL/GenBank/DDBJ databases">
        <authorList>
            <person name="Noorani M."/>
        </authorList>
    </citation>
    <scope>NUCLEOTIDE SEQUENCE [LARGE SCALE GENOMIC DNA]</scope>
    <source>
        <strain evidence="2 3">CECT 7802</strain>
    </source>
</reference>
<feature type="domain" description="Hedgehog/Intein (Hint)" evidence="1">
    <location>
        <begin position="22"/>
        <end position="157"/>
    </location>
</feature>
<dbReference type="Pfam" id="PF13403">
    <property type="entry name" value="Hint_2"/>
    <property type="match status" value="1"/>
</dbReference>
<dbReference type="AlphaFoldDB" id="A0A0M6YKJ9"/>
<organism evidence="2 3">
    <name type="scientific">Jannaschia donghaensis</name>
    <dbReference type="NCBI Taxonomy" id="420998"/>
    <lineage>
        <taxon>Bacteria</taxon>
        <taxon>Pseudomonadati</taxon>
        <taxon>Pseudomonadota</taxon>
        <taxon>Alphaproteobacteria</taxon>
        <taxon>Rhodobacterales</taxon>
        <taxon>Roseobacteraceae</taxon>
        <taxon>Jannaschia</taxon>
    </lineage>
</organism>